<evidence type="ECO:0000313" key="3">
    <source>
        <dbReference type="Proteomes" id="UP000004994"/>
    </source>
</evidence>
<dbReference type="PaxDb" id="4081-Solyc01g098260.1.1"/>
<keyword evidence="3" id="KW-1185">Reference proteome</keyword>
<protein>
    <submittedName>
        <fullName evidence="2">Uncharacterized protein</fullName>
    </submittedName>
</protein>
<feature type="region of interest" description="Disordered" evidence="1">
    <location>
        <begin position="1"/>
        <end position="49"/>
    </location>
</feature>
<dbReference type="InParanoid" id="A0A3Q7EMV1"/>
<sequence length="49" mass="5539">MPTPISFPGENQPESTQKPPLKPHLFSETHKKTATKTTSLSLFQSNHYE</sequence>
<reference evidence="2" key="2">
    <citation type="submission" date="2019-01" db="UniProtKB">
        <authorList>
            <consortium name="EnsemblPlants"/>
        </authorList>
    </citation>
    <scope>IDENTIFICATION</scope>
    <source>
        <strain evidence="2">cv. Heinz 1706</strain>
    </source>
</reference>
<dbReference type="AlphaFoldDB" id="A0A3Q7EMV1"/>
<evidence type="ECO:0000313" key="2">
    <source>
        <dbReference type="EnsemblPlants" id="Solyc01g098260.1.1.1"/>
    </source>
</evidence>
<evidence type="ECO:0000256" key="1">
    <source>
        <dbReference type="SAM" id="MobiDB-lite"/>
    </source>
</evidence>
<dbReference type="EnsemblPlants" id="Solyc01g098260.1.1">
    <property type="protein sequence ID" value="Solyc01g098260.1.1.1"/>
    <property type="gene ID" value="Solyc01g098260.1"/>
</dbReference>
<accession>A0A3Q7EMV1</accession>
<dbReference type="Gramene" id="Solyc01g098260.1.1">
    <property type="protein sequence ID" value="Solyc01g098260.1.1.1"/>
    <property type="gene ID" value="Solyc01g098260.1"/>
</dbReference>
<dbReference type="Proteomes" id="UP000004994">
    <property type="component" value="Chromosome 1"/>
</dbReference>
<name>A0A3Q7EMV1_SOLLC</name>
<proteinExistence type="predicted"/>
<feature type="compositionally biased region" description="Polar residues" evidence="1">
    <location>
        <begin position="39"/>
        <end position="49"/>
    </location>
</feature>
<organism evidence="2">
    <name type="scientific">Solanum lycopersicum</name>
    <name type="common">Tomato</name>
    <name type="synonym">Lycopersicon esculentum</name>
    <dbReference type="NCBI Taxonomy" id="4081"/>
    <lineage>
        <taxon>Eukaryota</taxon>
        <taxon>Viridiplantae</taxon>
        <taxon>Streptophyta</taxon>
        <taxon>Embryophyta</taxon>
        <taxon>Tracheophyta</taxon>
        <taxon>Spermatophyta</taxon>
        <taxon>Magnoliopsida</taxon>
        <taxon>eudicotyledons</taxon>
        <taxon>Gunneridae</taxon>
        <taxon>Pentapetalae</taxon>
        <taxon>asterids</taxon>
        <taxon>lamiids</taxon>
        <taxon>Solanales</taxon>
        <taxon>Solanaceae</taxon>
        <taxon>Solanoideae</taxon>
        <taxon>Solaneae</taxon>
        <taxon>Solanum</taxon>
        <taxon>Solanum subgen. Lycopersicon</taxon>
    </lineage>
</organism>
<reference evidence="2" key="1">
    <citation type="journal article" date="2012" name="Nature">
        <title>The tomato genome sequence provides insights into fleshy fruit evolution.</title>
        <authorList>
            <consortium name="Tomato Genome Consortium"/>
        </authorList>
    </citation>
    <scope>NUCLEOTIDE SEQUENCE [LARGE SCALE GENOMIC DNA]</scope>
    <source>
        <strain evidence="2">cv. Heinz 1706</strain>
    </source>
</reference>